<keyword evidence="1 2" id="KW-0732">Signal</keyword>
<dbReference type="AlphaFoldDB" id="A0A978USB9"/>
<proteinExistence type="predicted"/>
<sequence length="101" mass="11311">MAMLVFVLGLVLNVVVVCNGGITSTFVRKIEKTVDMPLDSDVFRVPPGYNGPQQQFNTKYYYVVGIGHTKRRFWFTTPPEVGPDVPYTFGLIGKFFISSIS</sequence>
<dbReference type="PANTHER" id="PTHR22953">
    <property type="entry name" value="ACID PHOSPHATASE RELATED"/>
    <property type="match status" value="1"/>
</dbReference>
<feature type="chain" id="PRO_5036779847" evidence="2">
    <location>
        <begin position="21"/>
        <end position="101"/>
    </location>
</feature>
<evidence type="ECO:0000313" key="3">
    <source>
        <dbReference type="EMBL" id="KAH7517769.1"/>
    </source>
</evidence>
<name>A0A978USB9_ZIZJJ</name>
<dbReference type="PANTHER" id="PTHR22953:SF86">
    <property type="entry name" value="PURPLE ACID PHOSPHATASE 10"/>
    <property type="match status" value="1"/>
</dbReference>
<dbReference type="GO" id="GO:0003993">
    <property type="term" value="F:acid phosphatase activity"/>
    <property type="evidence" value="ECO:0007669"/>
    <property type="project" value="InterPro"/>
</dbReference>
<evidence type="ECO:0000313" key="4">
    <source>
        <dbReference type="Proteomes" id="UP000813462"/>
    </source>
</evidence>
<accession>A0A978USB9</accession>
<dbReference type="GO" id="GO:0046872">
    <property type="term" value="F:metal ion binding"/>
    <property type="evidence" value="ECO:0007669"/>
    <property type="project" value="InterPro"/>
</dbReference>
<evidence type="ECO:0000256" key="1">
    <source>
        <dbReference type="ARBA" id="ARBA00022729"/>
    </source>
</evidence>
<dbReference type="SUPFAM" id="SSF49363">
    <property type="entry name" value="Purple acid phosphatase, N-terminal domain"/>
    <property type="match status" value="1"/>
</dbReference>
<reference evidence="3" key="1">
    <citation type="journal article" date="2021" name="Front. Plant Sci.">
        <title>Chromosome-Scale Genome Assembly for Chinese Sour Jujube and Insights Into Its Genome Evolution and Domestication Signature.</title>
        <authorList>
            <person name="Shen L.-Y."/>
            <person name="Luo H."/>
            <person name="Wang X.-L."/>
            <person name="Wang X.-M."/>
            <person name="Qiu X.-J."/>
            <person name="Liu H."/>
            <person name="Zhou S.-S."/>
            <person name="Jia K.-H."/>
            <person name="Nie S."/>
            <person name="Bao Y.-T."/>
            <person name="Zhang R.-G."/>
            <person name="Yun Q.-Z."/>
            <person name="Chai Y.-H."/>
            <person name="Lu J.-Y."/>
            <person name="Li Y."/>
            <person name="Zhao S.-W."/>
            <person name="Mao J.-F."/>
            <person name="Jia S.-G."/>
            <person name="Mao Y.-M."/>
        </authorList>
    </citation>
    <scope>NUCLEOTIDE SEQUENCE</scope>
    <source>
        <strain evidence="3">AT0</strain>
        <tissue evidence="3">Leaf</tissue>
    </source>
</reference>
<comment type="caution">
    <text evidence="3">The sequence shown here is derived from an EMBL/GenBank/DDBJ whole genome shotgun (WGS) entry which is preliminary data.</text>
</comment>
<dbReference type="InterPro" id="IPR008963">
    <property type="entry name" value="Purple_acid_Pase-like_N"/>
</dbReference>
<gene>
    <name evidence="3" type="ORF">FEM48_Zijuj09G0099500</name>
</gene>
<evidence type="ECO:0000256" key="2">
    <source>
        <dbReference type="SAM" id="SignalP"/>
    </source>
</evidence>
<dbReference type="Proteomes" id="UP000813462">
    <property type="component" value="Unassembled WGS sequence"/>
</dbReference>
<dbReference type="EMBL" id="JAEACU010000009">
    <property type="protein sequence ID" value="KAH7517769.1"/>
    <property type="molecule type" value="Genomic_DNA"/>
</dbReference>
<protein>
    <submittedName>
        <fullName evidence="3">Uncharacterized protein</fullName>
    </submittedName>
</protein>
<dbReference type="InterPro" id="IPR039331">
    <property type="entry name" value="PAPs-like"/>
</dbReference>
<feature type="signal peptide" evidence="2">
    <location>
        <begin position="1"/>
        <end position="20"/>
    </location>
</feature>
<organism evidence="3 4">
    <name type="scientific">Ziziphus jujuba var. spinosa</name>
    <dbReference type="NCBI Taxonomy" id="714518"/>
    <lineage>
        <taxon>Eukaryota</taxon>
        <taxon>Viridiplantae</taxon>
        <taxon>Streptophyta</taxon>
        <taxon>Embryophyta</taxon>
        <taxon>Tracheophyta</taxon>
        <taxon>Spermatophyta</taxon>
        <taxon>Magnoliopsida</taxon>
        <taxon>eudicotyledons</taxon>
        <taxon>Gunneridae</taxon>
        <taxon>Pentapetalae</taxon>
        <taxon>rosids</taxon>
        <taxon>fabids</taxon>
        <taxon>Rosales</taxon>
        <taxon>Rhamnaceae</taxon>
        <taxon>Paliureae</taxon>
        <taxon>Ziziphus</taxon>
    </lineage>
</organism>
<dbReference type="Gene3D" id="2.60.40.380">
    <property type="entry name" value="Purple acid phosphatase-like, N-terminal"/>
    <property type="match status" value="1"/>
</dbReference>